<name>A0A4Z0V7B5_9BACT</name>
<dbReference type="AlphaFoldDB" id="A0A4Z0V7B5"/>
<comment type="caution">
    <text evidence="1">The sequence shown here is derived from an EMBL/GenBank/DDBJ whole genome shotgun (WGS) entry which is preliminary data.</text>
</comment>
<protein>
    <recommendedName>
        <fullName evidence="3">AsmA family protein</fullName>
    </recommendedName>
</protein>
<keyword evidence="2" id="KW-1185">Reference proteome</keyword>
<dbReference type="PANTHER" id="PTHR30441:SF8">
    <property type="entry name" value="DUF748 DOMAIN-CONTAINING PROTEIN"/>
    <property type="match status" value="1"/>
</dbReference>
<dbReference type="GO" id="GO:0005886">
    <property type="term" value="C:plasma membrane"/>
    <property type="evidence" value="ECO:0007669"/>
    <property type="project" value="TreeGrafter"/>
</dbReference>
<dbReference type="EMBL" id="SJSA01000001">
    <property type="protein sequence ID" value="TGG39623.1"/>
    <property type="molecule type" value="Genomic_DNA"/>
</dbReference>
<dbReference type="PANTHER" id="PTHR30441">
    <property type="entry name" value="DUF748 DOMAIN-CONTAINING PROTEIN"/>
    <property type="match status" value="1"/>
</dbReference>
<gene>
    <name evidence="1" type="ORF">EZ315_02490</name>
</gene>
<dbReference type="InterPro" id="IPR052894">
    <property type="entry name" value="AsmA-related"/>
</dbReference>
<dbReference type="GO" id="GO:0090313">
    <property type="term" value="P:regulation of protein targeting to membrane"/>
    <property type="evidence" value="ECO:0007669"/>
    <property type="project" value="TreeGrafter"/>
</dbReference>
<evidence type="ECO:0000313" key="1">
    <source>
        <dbReference type="EMBL" id="TGG39623.1"/>
    </source>
</evidence>
<sequence length="1152" mass="126060">MNIKKIAKVVALAILAVVLLLLAVITVAVNYLRPEKLTPIVERYANEYLNAEVGIDRIDISFWSTFPRFDLDVQGLDVRTKAFEKLHSDVRMTLPVYADSLLSVGRLKAAVNIPALLVGNISLYDITITSPEVNLIQATPESWSLDIFPASAEDTSKDGPLEIPDFSMGTFEIEGGFPIRYVSIPDSMDLAVNLATTRLKGDGAPVYSLSVEGLTSASVSEIVVNSLQVGMGGDINWSASHPLRSSLKDFRLAVGDVSVTLNATVDFEDELMFESFDLTLPPTRFRDIIDVIPTGMRGELAKVESDMALGIGLKLTGPFALGVDSIPSFEINVSVPKGSASYDGMKLEQFELQADAVIDGVKPDNSVLNISRLVAQGEGMGFSLTGTVTDVVSDAKVSGTFRGGLNVEHLPKIILAKLPYDVKGRLVADCTFDFRKSYLTRENFHRVLLSGDAVLTGLEMDMPDMPASVYARSVELRLGTNSSFVNGGAMVDSLLTASLKVDTISCAIDGMDMQGRGLLMGVGCRNTASSIDTTAINPIGGRISAQRFSLRASEDSSRIYLRDASIGGALLRYKGEKRRPQLRLDIATKGALYGDRVNRAMLSDARMSLTVHPSSTPAAERRRARIDSLRRLFPDLTYDSISAMSRAIARASRKRVKRDSAAVSQPESVREKIEVDNSVRRILRNWDANGSLHAERVRVFTPLFPLRNRISGLDLDFSTDSIAVHDTHVNVGKSDFRIEGYISNISRSLTSRRGSQSIKVNFNLTSDTINVNEIAEAVFAGAAFADSGTEAGMSHMDENSDESALQSSVDIAVEASDSASVLIIPANLEAKLNVRARNIIYSDLAFRDFRGTLNAFDGALNLSRLGARSDVGSINLNALYTAPTKYDASFAFGMYVKGFRIREFLDLVPSLDTLMPMLHGIDGVINADIAATTRIDTAMNLDIPSLKAAVKLSGDSLVVMDEETFRTIGKWLLFKDKTHNMIDSMTVEMIVDNSQMQMFPFMFNLDRYKLGVMGNNDLAMNFKYHIAVLKSPLPFKFGINVSGNPDDMKIRLGRAKFNEKNMAKSISIADTTRVNLVEQIRNVFSRGVRNAKIRQMDFSKIGQAVMEDDLKGDTISGADSIYFIREGLIPAPDTVAAMAPQLQKNKKIKKRR</sequence>
<evidence type="ECO:0008006" key="3">
    <source>
        <dbReference type="Google" id="ProtNLM"/>
    </source>
</evidence>
<reference evidence="1 2" key="1">
    <citation type="submission" date="2019-02" db="EMBL/GenBank/DDBJ databases">
        <title>Isolation and identification of novel species under the genus Muribaculum.</title>
        <authorList>
            <person name="Miyake S."/>
            <person name="Ding Y."/>
            <person name="Low A."/>
            <person name="Soh M."/>
            <person name="Seedorf H."/>
        </authorList>
    </citation>
    <scope>NUCLEOTIDE SEQUENCE [LARGE SCALE GENOMIC DNA]</scope>
    <source>
        <strain evidence="1 2">TLL-A3</strain>
    </source>
</reference>
<evidence type="ECO:0000313" key="2">
    <source>
        <dbReference type="Proteomes" id="UP000297635"/>
    </source>
</evidence>
<dbReference type="GeneID" id="82148643"/>
<accession>A0A4Z0V7B5</accession>
<proteinExistence type="predicted"/>
<dbReference type="RefSeq" id="WP_135470321.1">
    <property type="nucleotide sequence ID" value="NZ_CASJDB010000057.1"/>
</dbReference>
<dbReference type="Proteomes" id="UP000297635">
    <property type="component" value="Unassembled WGS sequence"/>
</dbReference>
<organism evidence="1 2">
    <name type="scientific">Duncaniella freteri</name>
    <dbReference type="NCBI Taxonomy" id="2530391"/>
    <lineage>
        <taxon>Bacteria</taxon>
        <taxon>Pseudomonadati</taxon>
        <taxon>Bacteroidota</taxon>
        <taxon>Bacteroidia</taxon>
        <taxon>Bacteroidales</taxon>
        <taxon>Muribaculaceae</taxon>
        <taxon>Duncaniella</taxon>
    </lineage>
</organism>